<evidence type="ECO:0000256" key="1">
    <source>
        <dbReference type="ARBA" id="ARBA00022827"/>
    </source>
</evidence>
<dbReference type="InterPro" id="IPR016169">
    <property type="entry name" value="FAD-bd_PCMH_sub2"/>
</dbReference>
<sequence>MGARDGAGMIPATYERASSIRQALQTMATAGDDSRFIAGGTNLLDLMELQLMTPETLVDVNRLPLDTIERRDDGGLRLGATARNADTAWHPLVERDYPLLSAAMLAAASPQIRNMASNGGNLLQRTRCTYFYDRATPCNKREPGSGCSAIGGLTRHHAILGASEHCIATHPSDMCVALAALDATVHVASVRGERSIPFLDFHRLPGDIPHIDSTLEADELILRIELPPATQYAAHSAYLKIRERLSYAFALVSVAAALDLDEDGNVRSARLALGGVAHKPWRSLEAESLLAGAKPSPATFALAADRLLKGAVSQGQNAFKIPLAHRAIVRALETAAKGTVINQGDAA</sequence>
<dbReference type="Gene3D" id="3.30.43.10">
    <property type="entry name" value="Uridine Diphospho-n-acetylenolpyruvylglucosamine Reductase, domain 2"/>
    <property type="match status" value="1"/>
</dbReference>
<accession>A0ABY9Y8C0</accession>
<dbReference type="InterPro" id="IPR002346">
    <property type="entry name" value="Mopterin_DH_FAD-bd"/>
</dbReference>
<dbReference type="Gene3D" id="3.30.390.50">
    <property type="entry name" value="CO dehydrogenase flavoprotein, C-terminal domain"/>
    <property type="match status" value="1"/>
</dbReference>
<feature type="domain" description="FAD-binding PCMH-type" evidence="2">
    <location>
        <begin position="7"/>
        <end position="231"/>
    </location>
</feature>
<dbReference type="PANTHER" id="PTHR42659">
    <property type="entry name" value="XANTHINE DEHYDROGENASE SUBUNIT C-RELATED"/>
    <property type="match status" value="1"/>
</dbReference>
<evidence type="ECO:0000313" key="4">
    <source>
        <dbReference type="Proteomes" id="UP001305421"/>
    </source>
</evidence>
<dbReference type="PROSITE" id="PS51387">
    <property type="entry name" value="FAD_PCMH"/>
    <property type="match status" value="1"/>
</dbReference>
<dbReference type="EMBL" id="CP115543">
    <property type="protein sequence ID" value="WNH47104.1"/>
    <property type="molecule type" value="Genomic_DNA"/>
</dbReference>
<proteinExistence type="predicted"/>
<organism evidence="3 4">
    <name type="scientific">Stenotrophomonas aracearum</name>
    <dbReference type="NCBI Taxonomy" id="3003272"/>
    <lineage>
        <taxon>Bacteria</taxon>
        <taxon>Pseudomonadati</taxon>
        <taxon>Pseudomonadota</taxon>
        <taxon>Gammaproteobacteria</taxon>
        <taxon>Lysobacterales</taxon>
        <taxon>Lysobacteraceae</taxon>
        <taxon>Stenotrophomonas</taxon>
    </lineage>
</organism>
<dbReference type="Pfam" id="PF03450">
    <property type="entry name" value="CO_deh_flav_C"/>
    <property type="match status" value="1"/>
</dbReference>
<keyword evidence="1" id="KW-0274">FAD</keyword>
<dbReference type="InterPro" id="IPR036318">
    <property type="entry name" value="FAD-bd_PCMH-like_sf"/>
</dbReference>
<dbReference type="SUPFAM" id="SSF55447">
    <property type="entry name" value="CO dehydrogenase flavoprotein C-terminal domain-like"/>
    <property type="match status" value="1"/>
</dbReference>
<dbReference type="SMART" id="SM01092">
    <property type="entry name" value="CO_deh_flav_C"/>
    <property type="match status" value="1"/>
</dbReference>
<dbReference type="PANTHER" id="PTHR42659:SF1">
    <property type="entry name" value="OXIDOREDUCTASE"/>
    <property type="match status" value="1"/>
</dbReference>
<dbReference type="Gene3D" id="3.30.465.10">
    <property type="match status" value="2"/>
</dbReference>
<dbReference type="Pfam" id="PF00941">
    <property type="entry name" value="FAD_binding_5"/>
    <property type="match status" value="1"/>
</dbReference>
<dbReference type="InterPro" id="IPR016167">
    <property type="entry name" value="FAD-bd_PCMH_sub1"/>
</dbReference>
<evidence type="ECO:0000313" key="3">
    <source>
        <dbReference type="EMBL" id="WNH47104.1"/>
    </source>
</evidence>
<name>A0ABY9Y8C0_9GAMM</name>
<dbReference type="RefSeq" id="WP_311181884.1">
    <property type="nucleotide sequence ID" value="NZ_CP115543.1"/>
</dbReference>
<keyword evidence="1" id="KW-0285">Flavoprotein</keyword>
<dbReference type="SUPFAM" id="SSF56176">
    <property type="entry name" value="FAD-binding/transporter-associated domain-like"/>
    <property type="match status" value="1"/>
</dbReference>
<dbReference type="InterPro" id="IPR036683">
    <property type="entry name" value="CO_DH_flav_C_dom_sf"/>
</dbReference>
<dbReference type="InterPro" id="IPR005107">
    <property type="entry name" value="CO_DH_flav_C"/>
</dbReference>
<keyword evidence="4" id="KW-1185">Reference proteome</keyword>
<dbReference type="Proteomes" id="UP001305421">
    <property type="component" value="Chromosome"/>
</dbReference>
<reference evidence="3 4" key="1">
    <citation type="submission" date="2022-12" db="EMBL/GenBank/DDBJ databases">
        <title>Two new species, Stenotrophomonas aracearum and Stenotrophomonas oahuensis, isolated from Anthurium (Araceae family) in Hawaii.</title>
        <authorList>
            <person name="Chunag S.C."/>
            <person name="Dobhal S."/>
            <person name="Alvarez A."/>
            <person name="Arif M."/>
        </authorList>
    </citation>
    <scope>NUCLEOTIDE SEQUENCE [LARGE SCALE GENOMIC DNA]</scope>
    <source>
        <strain evidence="3 4">A5588</strain>
    </source>
</reference>
<protein>
    <submittedName>
        <fullName evidence="3">Xanthine dehydrogenase family protein subunit M</fullName>
    </submittedName>
</protein>
<dbReference type="InterPro" id="IPR051312">
    <property type="entry name" value="Diverse_Substr_Oxidored"/>
</dbReference>
<evidence type="ECO:0000259" key="2">
    <source>
        <dbReference type="PROSITE" id="PS51387"/>
    </source>
</evidence>
<dbReference type="InterPro" id="IPR016166">
    <property type="entry name" value="FAD-bd_PCMH"/>
</dbReference>
<gene>
    <name evidence="3" type="ORF">PDM28_10310</name>
</gene>